<keyword evidence="2" id="KW-1185">Reference proteome</keyword>
<accession>A0ABR3AGX8</accession>
<dbReference type="EMBL" id="JBCLYO010000042">
    <property type="protein sequence ID" value="KAL0074392.1"/>
    <property type="molecule type" value="Genomic_DNA"/>
</dbReference>
<comment type="caution">
    <text evidence="1">The sequence shown here is derived from an EMBL/GenBank/DDBJ whole genome shotgun (WGS) entry which is preliminary data.</text>
</comment>
<protein>
    <submittedName>
        <fullName evidence="1">Uncharacterized protein</fullName>
    </submittedName>
</protein>
<evidence type="ECO:0000313" key="1">
    <source>
        <dbReference type="EMBL" id="KAL0074392.1"/>
    </source>
</evidence>
<evidence type="ECO:0000313" key="2">
    <source>
        <dbReference type="Proteomes" id="UP001448207"/>
    </source>
</evidence>
<organism evidence="1 2">
    <name type="scientific">Phycomyces blakesleeanus</name>
    <dbReference type="NCBI Taxonomy" id="4837"/>
    <lineage>
        <taxon>Eukaryota</taxon>
        <taxon>Fungi</taxon>
        <taxon>Fungi incertae sedis</taxon>
        <taxon>Mucoromycota</taxon>
        <taxon>Mucoromycotina</taxon>
        <taxon>Mucoromycetes</taxon>
        <taxon>Mucorales</taxon>
        <taxon>Phycomycetaceae</taxon>
        <taxon>Phycomyces</taxon>
    </lineage>
</organism>
<sequence>MNALIIYHQSPRCLQNNLGFPYKDLKRELPFDIAVNNEYKELPINKIIITSNDLRNIIFRAMMFINSYCLAFSRDSIPNSIYKQAFWYSVCQLVNRVKVTKSANVPPDLVQSWDTHRASITNSVYNQSLQSESRQFLSEACTELATCYTNYIVENFEKRLLSYLRYTLQNLLVVKFFSEEYCYQFVCGGDPSWPSRAPSLEELQKSSIINTCRLLKSHLPDKVTLAALSAHPEKHISVFLQILSEYELEHTSHNPFDARWLPLPRLFGLFSKPSFHFRSITISANSRYCFVSRPLSRGCNNQLLLFKSLITLLN</sequence>
<gene>
    <name evidence="1" type="ORF">J3Q64DRAFT_1649247</name>
</gene>
<dbReference type="Proteomes" id="UP001448207">
    <property type="component" value="Unassembled WGS sequence"/>
</dbReference>
<name>A0ABR3AGX8_PHYBL</name>
<reference evidence="1 2" key="1">
    <citation type="submission" date="2024-04" db="EMBL/GenBank/DDBJ databases">
        <title>Symmetric and asymmetric DNA N6-adenine methylation regulates different biological responses in Mucorales.</title>
        <authorList>
            <consortium name="Lawrence Berkeley National Laboratory"/>
            <person name="Lax C."/>
            <person name="Mondo S.J."/>
            <person name="Osorio-Concepcion M."/>
            <person name="Muszewska A."/>
            <person name="Corrochano-Luque M."/>
            <person name="Gutierrez G."/>
            <person name="Riley R."/>
            <person name="Lipzen A."/>
            <person name="Guo J."/>
            <person name="Hundley H."/>
            <person name="Amirebrahimi M."/>
            <person name="Ng V."/>
            <person name="Lorenzo-Gutierrez D."/>
            <person name="Binder U."/>
            <person name="Yang J."/>
            <person name="Song Y."/>
            <person name="Canovas D."/>
            <person name="Navarro E."/>
            <person name="Freitag M."/>
            <person name="Gabaldon T."/>
            <person name="Grigoriev I.V."/>
            <person name="Corrochano L.M."/>
            <person name="Nicolas F.E."/>
            <person name="Garre V."/>
        </authorList>
    </citation>
    <scope>NUCLEOTIDE SEQUENCE [LARGE SCALE GENOMIC DNA]</scope>
    <source>
        <strain evidence="1 2">L51</strain>
    </source>
</reference>
<proteinExistence type="predicted"/>